<comment type="cofactor">
    <cofactor evidence="13">
        <name>heme</name>
        <dbReference type="ChEBI" id="CHEBI:30413"/>
    </cofactor>
    <text evidence="13">Binds 2 heme groups.</text>
</comment>
<dbReference type="PATRIC" id="fig|291169.3.peg.1463"/>
<dbReference type="Pfam" id="PF03150">
    <property type="entry name" value="CCP_MauG"/>
    <property type="match status" value="1"/>
</dbReference>
<comment type="function">
    <text evidence="11">Involved in methylamine metabolism. Essential for the maturation of the beta subunit of MADH, presumably via a step in the biosynthesis of tryptophan tryptophylquinone (TTQ), the cofactor of MADH.</text>
</comment>
<evidence type="ECO:0000256" key="11">
    <source>
        <dbReference type="ARBA" id="ARBA00058991"/>
    </source>
</evidence>
<keyword evidence="9 17" id="KW-0560">Oxidoreductase</keyword>
<gene>
    <name evidence="17" type="primary">ccp_2</name>
    <name evidence="17" type="ORF">A9E74_01459</name>
</gene>
<dbReference type="InterPro" id="IPR009056">
    <property type="entry name" value="Cyt_c-like_dom"/>
</dbReference>
<dbReference type="GO" id="GO:0042597">
    <property type="term" value="C:periplasmic space"/>
    <property type="evidence" value="ECO:0007669"/>
    <property type="project" value="UniProtKB-SubCell"/>
</dbReference>
<comment type="pathway">
    <text evidence="2">One-carbon metabolism; methylamine degradation.</text>
</comment>
<evidence type="ECO:0000256" key="10">
    <source>
        <dbReference type="ARBA" id="ARBA00023004"/>
    </source>
</evidence>
<feature type="binding site" description="covalent" evidence="13">
    <location>
        <position position="71"/>
    </location>
    <ligand>
        <name>heme c</name>
        <dbReference type="ChEBI" id="CHEBI:61717"/>
        <label>1</label>
    </ligand>
</feature>
<reference evidence="17 18" key="1">
    <citation type="submission" date="2016-07" db="EMBL/GenBank/DDBJ databases">
        <title>Draft Genome Sequence of Methylophaga muralis Bur 1.</title>
        <authorList>
            <person name="Vasilenko O.V."/>
            <person name="Doronina N.V."/>
            <person name="Shmareva M.N."/>
            <person name="Tarlachkov S.V."/>
            <person name="Mustakhimov I."/>
            <person name="Trotsenko Y.A."/>
        </authorList>
    </citation>
    <scope>NUCLEOTIDE SEQUENCE [LARGE SCALE GENOMIC DNA]</scope>
    <source>
        <strain evidence="17 18">Bur 1</strain>
    </source>
</reference>
<dbReference type="GO" id="GO:0020037">
    <property type="term" value="F:heme binding"/>
    <property type="evidence" value="ECO:0007669"/>
    <property type="project" value="InterPro"/>
</dbReference>
<keyword evidence="4 13" id="KW-0349">Heme</keyword>
<keyword evidence="5 14" id="KW-0479">Metal-binding</keyword>
<dbReference type="AlphaFoldDB" id="A0A1E3GSA4"/>
<feature type="domain" description="Cytochrome c" evidence="16">
    <location>
        <begin position="46"/>
        <end position="147"/>
    </location>
</feature>
<feature type="domain" description="Cytochrome c" evidence="16">
    <location>
        <begin position="198"/>
        <end position="319"/>
    </location>
</feature>
<dbReference type="InterPro" id="IPR026259">
    <property type="entry name" value="MauG/Cytc_peroxidase"/>
</dbReference>
<evidence type="ECO:0000256" key="6">
    <source>
        <dbReference type="ARBA" id="ARBA00022729"/>
    </source>
</evidence>
<keyword evidence="3" id="KW-0813">Transport</keyword>
<evidence type="ECO:0000256" key="3">
    <source>
        <dbReference type="ARBA" id="ARBA00022448"/>
    </source>
</evidence>
<dbReference type="PIRSF" id="PIRSF000294">
    <property type="entry name" value="Cytochrome-c_peroxidase"/>
    <property type="match status" value="1"/>
</dbReference>
<dbReference type="InterPro" id="IPR022394">
    <property type="entry name" value="Methylamine_utilis_MauG"/>
</dbReference>
<dbReference type="EMBL" id="MCRI01000012">
    <property type="protein sequence ID" value="ODN66907.1"/>
    <property type="molecule type" value="Genomic_DNA"/>
</dbReference>
<evidence type="ECO:0000256" key="8">
    <source>
        <dbReference type="ARBA" id="ARBA00022982"/>
    </source>
</evidence>
<dbReference type="GO" id="GO:0004130">
    <property type="term" value="F:cytochrome-c peroxidase activity"/>
    <property type="evidence" value="ECO:0007669"/>
    <property type="project" value="TreeGrafter"/>
</dbReference>
<keyword evidence="18" id="KW-1185">Reference proteome</keyword>
<dbReference type="Pfam" id="PF00034">
    <property type="entry name" value="Cytochrom_C"/>
    <property type="match status" value="1"/>
</dbReference>
<comment type="PTM">
    <text evidence="13">Binds 2 heme groups per subunit.</text>
</comment>
<comment type="caution">
    <text evidence="17">The sequence shown here is derived from an EMBL/GenBank/DDBJ whole genome shotgun (WGS) entry which is preliminary data.</text>
</comment>
<keyword evidence="17" id="KW-0575">Peroxidase</keyword>
<sequence length="332" mass="37135">MRISSLFVFLSVVLAIQAADSFASELEAFKRPEGIPAPYTNPLTVEKAALGKTLFFDPRLSRNQEMSCATCHAPDKRWSDGRKIPLGSESLLNPRRTPSVLNSAWLTSLMWDGRADTLESQAVLPITTQHEMNYDMSELTTRLEDVEGYYPLFKAAFGDEVINQQRISEALASFQRTLVSAPSAFDRWVEGDEYAVSESVKRGFALFNEKAKCVACHASWRFTDDSFHDIGLNSNDLGKGALVPPQIIIMQHAFKTPSLRDLPENGPFMHDASMNTLEEVIKHYEKGGIQRESLSPEMKPFKLTETERDDLIAFINSLTGPVLGIKFPDIPE</sequence>
<dbReference type="RefSeq" id="WP_084002986.1">
    <property type="nucleotide sequence ID" value="NZ_MCRI01000012.1"/>
</dbReference>
<evidence type="ECO:0000256" key="14">
    <source>
        <dbReference type="PIRSR" id="PIRSR000294-2"/>
    </source>
</evidence>
<dbReference type="Proteomes" id="UP000094379">
    <property type="component" value="Unassembled WGS sequence"/>
</dbReference>
<dbReference type="FunFam" id="1.10.760.10:FF:000019">
    <property type="entry name" value="Di-heme cytochrome C peroxidase"/>
    <property type="match status" value="1"/>
</dbReference>
<evidence type="ECO:0000256" key="1">
    <source>
        <dbReference type="ARBA" id="ARBA00004418"/>
    </source>
</evidence>
<dbReference type="SUPFAM" id="SSF46626">
    <property type="entry name" value="Cytochrome c"/>
    <property type="match status" value="2"/>
</dbReference>
<evidence type="ECO:0000256" key="9">
    <source>
        <dbReference type="ARBA" id="ARBA00023002"/>
    </source>
</evidence>
<dbReference type="InterPro" id="IPR051395">
    <property type="entry name" value="Cytochrome_c_Peroxidase/MauG"/>
</dbReference>
<evidence type="ECO:0000256" key="2">
    <source>
        <dbReference type="ARBA" id="ARBA00004856"/>
    </source>
</evidence>
<dbReference type="PANTHER" id="PTHR30600">
    <property type="entry name" value="CYTOCHROME C PEROXIDASE-RELATED"/>
    <property type="match status" value="1"/>
</dbReference>
<accession>A0A1E3GSA4</accession>
<organism evidence="17 18">
    <name type="scientific">Methylophaga muralis</name>
    <dbReference type="NCBI Taxonomy" id="291169"/>
    <lineage>
        <taxon>Bacteria</taxon>
        <taxon>Pseudomonadati</taxon>
        <taxon>Pseudomonadota</taxon>
        <taxon>Gammaproteobacteria</taxon>
        <taxon>Thiotrichales</taxon>
        <taxon>Piscirickettsiaceae</taxon>
        <taxon>Methylophaga</taxon>
    </lineage>
</organism>
<keyword evidence="10 14" id="KW-0408">Iron</keyword>
<protein>
    <recommendedName>
        <fullName evidence="12">Methylamine utilization protein MauG</fullName>
    </recommendedName>
</protein>
<proteinExistence type="predicted"/>
<evidence type="ECO:0000256" key="13">
    <source>
        <dbReference type="PIRSR" id="PIRSR000294-1"/>
    </source>
</evidence>
<dbReference type="Gene3D" id="1.10.760.10">
    <property type="entry name" value="Cytochrome c-like domain"/>
    <property type="match status" value="2"/>
</dbReference>
<evidence type="ECO:0000256" key="12">
    <source>
        <dbReference type="ARBA" id="ARBA00073576"/>
    </source>
</evidence>
<dbReference type="InterPro" id="IPR004852">
    <property type="entry name" value="Di-haem_cyt_c_peroxidsae"/>
</dbReference>
<name>A0A1E3GSA4_9GAMM</name>
<dbReference type="GO" id="GO:0005509">
    <property type="term" value="F:calcium ion binding"/>
    <property type="evidence" value="ECO:0007669"/>
    <property type="project" value="InterPro"/>
</dbReference>
<feature type="binding site" description="axial binding residue" evidence="14">
    <location>
        <position position="217"/>
    </location>
    <ligand>
        <name>heme c</name>
        <dbReference type="ChEBI" id="CHEBI:61717"/>
        <label>2</label>
    </ligand>
    <ligandPart>
        <name>Fe</name>
        <dbReference type="ChEBI" id="CHEBI:18248"/>
    </ligandPart>
</feature>
<comment type="subcellular location">
    <subcellularLocation>
        <location evidence="1">Periplasm</location>
    </subcellularLocation>
</comment>
<feature type="binding site" description="axial binding residue" evidence="14">
    <location>
        <position position="72"/>
    </location>
    <ligand>
        <name>heme c</name>
        <dbReference type="ChEBI" id="CHEBI:61717"/>
        <label>1</label>
    </ligand>
    <ligandPart>
        <name>Fe</name>
        <dbReference type="ChEBI" id="CHEBI:18248"/>
    </ligandPart>
</feature>
<feature type="signal peptide" evidence="15">
    <location>
        <begin position="1"/>
        <end position="18"/>
    </location>
</feature>
<dbReference type="GO" id="GO:0030416">
    <property type="term" value="P:methylamine metabolic process"/>
    <property type="evidence" value="ECO:0007669"/>
    <property type="project" value="InterPro"/>
</dbReference>
<dbReference type="NCBIfam" id="TIGR03791">
    <property type="entry name" value="TTQ_mauG"/>
    <property type="match status" value="1"/>
</dbReference>
<keyword evidence="8" id="KW-0249">Electron transport</keyword>
<dbReference type="PROSITE" id="PS51007">
    <property type="entry name" value="CYTC"/>
    <property type="match status" value="2"/>
</dbReference>
<dbReference type="STRING" id="291169.A9E74_01459"/>
<dbReference type="PANTHER" id="PTHR30600:SF10">
    <property type="entry name" value="BLL6722 PROTEIN"/>
    <property type="match status" value="1"/>
</dbReference>
<evidence type="ECO:0000256" key="15">
    <source>
        <dbReference type="SAM" id="SignalP"/>
    </source>
</evidence>
<feature type="binding site" description="covalent" evidence="13">
    <location>
        <position position="216"/>
    </location>
    <ligand>
        <name>heme c</name>
        <dbReference type="ChEBI" id="CHEBI:61717"/>
        <label>2</label>
    </ligand>
</feature>
<feature type="binding site" description="covalent" evidence="13">
    <location>
        <position position="68"/>
    </location>
    <ligand>
        <name>heme c</name>
        <dbReference type="ChEBI" id="CHEBI:61717"/>
        <label>1</label>
    </ligand>
</feature>
<evidence type="ECO:0000313" key="18">
    <source>
        <dbReference type="Proteomes" id="UP000094379"/>
    </source>
</evidence>
<evidence type="ECO:0000256" key="7">
    <source>
        <dbReference type="ARBA" id="ARBA00022764"/>
    </source>
</evidence>
<feature type="chain" id="PRO_5009128686" description="Methylamine utilization protein MauG" evidence="15">
    <location>
        <begin position="19"/>
        <end position="332"/>
    </location>
</feature>
<evidence type="ECO:0000259" key="16">
    <source>
        <dbReference type="PROSITE" id="PS51007"/>
    </source>
</evidence>
<evidence type="ECO:0000256" key="5">
    <source>
        <dbReference type="ARBA" id="ARBA00022723"/>
    </source>
</evidence>
<feature type="binding site" description="covalent" evidence="13">
    <location>
        <position position="213"/>
    </location>
    <ligand>
        <name>heme c</name>
        <dbReference type="ChEBI" id="CHEBI:61717"/>
        <label>2</label>
    </ligand>
</feature>
<keyword evidence="6 15" id="KW-0732">Signal</keyword>
<dbReference type="InterPro" id="IPR036909">
    <property type="entry name" value="Cyt_c-like_dom_sf"/>
</dbReference>
<evidence type="ECO:0000256" key="4">
    <source>
        <dbReference type="ARBA" id="ARBA00022617"/>
    </source>
</evidence>
<dbReference type="GO" id="GO:0009055">
    <property type="term" value="F:electron transfer activity"/>
    <property type="evidence" value="ECO:0007669"/>
    <property type="project" value="InterPro"/>
</dbReference>
<keyword evidence="7" id="KW-0574">Periplasm</keyword>
<evidence type="ECO:0000313" key="17">
    <source>
        <dbReference type="EMBL" id="ODN66907.1"/>
    </source>
</evidence>